<evidence type="ECO:0000256" key="1">
    <source>
        <dbReference type="SAM" id="Phobius"/>
    </source>
</evidence>
<evidence type="ECO:0000313" key="2">
    <source>
        <dbReference type="EMBL" id="EMA52798.1"/>
    </source>
</evidence>
<feature type="transmembrane region" description="Helical" evidence="1">
    <location>
        <begin position="6"/>
        <end position="27"/>
    </location>
</feature>
<dbReference type="RefSeq" id="WP_005043109.1">
    <property type="nucleotide sequence ID" value="NZ_AOME01000053.1"/>
</dbReference>
<keyword evidence="1" id="KW-0812">Transmembrane</keyword>
<name>M0N5G5_9EURY</name>
<feature type="transmembrane region" description="Helical" evidence="1">
    <location>
        <begin position="39"/>
        <end position="63"/>
    </location>
</feature>
<organism evidence="2 3">
    <name type="scientific">Halococcus salifodinae DSM 8989</name>
    <dbReference type="NCBI Taxonomy" id="1227456"/>
    <lineage>
        <taxon>Archaea</taxon>
        <taxon>Methanobacteriati</taxon>
        <taxon>Methanobacteriota</taxon>
        <taxon>Stenosarchaea group</taxon>
        <taxon>Halobacteria</taxon>
        <taxon>Halobacteriales</taxon>
        <taxon>Halococcaceae</taxon>
        <taxon>Halococcus</taxon>
    </lineage>
</organism>
<protein>
    <submittedName>
        <fullName evidence="2">Uncharacterized protein</fullName>
    </submittedName>
</protein>
<keyword evidence="1" id="KW-1133">Transmembrane helix</keyword>
<dbReference type="AlphaFoldDB" id="M0N5G5"/>
<reference evidence="2 3" key="1">
    <citation type="journal article" date="2014" name="PLoS Genet.">
        <title>Phylogenetically driven sequencing of extremely halophilic archaea reveals strategies for static and dynamic osmo-response.</title>
        <authorList>
            <person name="Becker E.A."/>
            <person name="Seitzer P.M."/>
            <person name="Tritt A."/>
            <person name="Larsen D."/>
            <person name="Krusor M."/>
            <person name="Yao A.I."/>
            <person name="Wu D."/>
            <person name="Madern D."/>
            <person name="Eisen J.A."/>
            <person name="Darling A.E."/>
            <person name="Facciotti M.T."/>
        </authorList>
    </citation>
    <scope>NUCLEOTIDE SEQUENCE [LARGE SCALE GENOMIC DNA]</scope>
    <source>
        <strain evidence="2 3">DSM 8989</strain>
    </source>
</reference>
<gene>
    <name evidence="2" type="ORF">C450_10033</name>
</gene>
<dbReference type="EMBL" id="AOME01000053">
    <property type="protein sequence ID" value="EMA52798.1"/>
    <property type="molecule type" value="Genomic_DNA"/>
</dbReference>
<proteinExistence type="predicted"/>
<dbReference type="InterPro" id="IPR058349">
    <property type="entry name" value="DUF8036"/>
</dbReference>
<dbReference type="OrthoDB" id="205211at2157"/>
<dbReference type="STRING" id="1227456.C450_10033"/>
<dbReference type="Pfam" id="PF26119">
    <property type="entry name" value="DUF8036"/>
    <property type="match status" value="1"/>
</dbReference>
<keyword evidence="3" id="KW-1185">Reference proteome</keyword>
<sequence>MAVLIDAMRVLSALNVALLIGLGYVWGRNFYRFRSKHTLGLLVFAVLLLAENALSIVFFVFNFEGLTAWVTDPSFVPTIAQQAMLTLRALEFAGIAFLTWVTWD</sequence>
<keyword evidence="1" id="KW-0472">Membrane</keyword>
<feature type="transmembrane region" description="Helical" evidence="1">
    <location>
        <begin position="83"/>
        <end position="103"/>
    </location>
</feature>
<dbReference type="PATRIC" id="fig|1227456.3.peg.2028"/>
<evidence type="ECO:0000313" key="3">
    <source>
        <dbReference type="Proteomes" id="UP000011625"/>
    </source>
</evidence>
<dbReference type="Proteomes" id="UP000011625">
    <property type="component" value="Unassembled WGS sequence"/>
</dbReference>
<accession>M0N5G5</accession>
<comment type="caution">
    <text evidence="2">The sequence shown here is derived from an EMBL/GenBank/DDBJ whole genome shotgun (WGS) entry which is preliminary data.</text>
</comment>